<name>A0ABR3ZKF8_9PEZI</name>
<evidence type="ECO:0000256" key="3">
    <source>
        <dbReference type="ARBA" id="ARBA00022989"/>
    </source>
</evidence>
<gene>
    <name evidence="6" type="ORF">Cpir12675_000852</name>
</gene>
<keyword evidence="4 5" id="KW-0472">Membrane</keyword>
<evidence type="ECO:0000313" key="7">
    <source>
        <dbReference type="Proteomes" id="UP001583280"/>
    </source>
</evidence>
<dbReference type="PANTHER" id="PTHR28038:SF1">
    <property type="entry name" value="ADL329WP"/>
    <property type="match status" value="1"/>
</dbReference>
<dbReference type="InterPro" id="IPR005351">
    <property type="entry name" value="ASTER"/>
</dbReference>
<reference evidence="6 7" key="1">
    <citation type="journal article" date="2024" name="IMA Fungus">
        <title>IMA Genome - F19 : A genome assembly and annotation guide to empower mycologists, including annotated draft genome sequences of Ceratocystis pirilliformis, Diaporthe australafricana, Fusarium ophioides, Paecilomyces lecythidis, and Sporothrix stenoceras.</title>
        <authorList>
            <person name="Aylward J."/>
            <person name="Wilson A.M."/>
            <person name="Visagie C.M."/>
            <person name="Spraker J."/>
            <person name="Barnes I."/>
            <person name="Buitendag C."/>
            <person name="Ceriani C."/>
            <person name="Del Mar Angel L."/>
            <person name="du Plessis D."/>
            <person name="Fuchs T."/>
            <person name="Gasser K."/>
            <person name="Kramer D."/>
            <person name="Li W."/>
            <person name="Munsamy K."/>
            <person name="Piso A."/>
            <person name="Price J.L."/>
            <person name="Sonnekus B."/>
            <person name="Thomas C."/>
            <person name="van der Nest A."/>
            <person name="van Dijk A."/>
            <person name="van Heerden A."/>
            <person name="van Vuuren N."/>
            <person name="Yilmaz N."/>
            <person name="Duong T.A."/>
            <person name="van der Merwe N.A."/>
            <person name="Wingfield M.J."/>
            <person name="Wingfield B.D."/>
        </authorList>
    </citation>
    <scope>NUCLEOTIDE SEQUENCE [LARGE SCALE GENOMIC DNA]</scope>
    <source>
        <strain evidence="6 7">CMW 12675</strain>
    </source>
</reference>
<feature type="transmembrane region" description="Helical" evidence="5">
    <location>
        <begin position="75"/>
        <end position="94"/>
    </location>
</feature>
<organism evidence="6 7">
    <name type="scientific">Ceratocystis pirilliformis</name>
    <dbReference type="NCBI Taxonomy" id="259994"/>
    <lineage>
        <taxon>Eukaryota</taxon>
        <taxon>Fungi</taxon>
        <taxon>Dikarya</taxon>
        <taxon>Ascomycota</taxon>
        <taxon>Pezizomycotina</taxon>
        <taxon>Sordariomycetes</taxon>
        <taxon>Hypocreomycetidae</taxon>
        <taxon>Microascales</taxon>
        <taxon>Ceratocystidaceae</taxon>
        <taxon>Ceratocystis</taxon>
    </lineage>
</organism>
<evidence type="ECO:0000256" key="2">
    <source>
        <dbReference type="ARBA" id="ARBA00022692"/>
    </source>
</evidence>
<protein>
    <recommendedName>
        <fullName evidence="8">Protein Asterix</fullName>
    </recommendedName>
</protein>
<keyword evidence="2 5" id="KW-0812">Transmembrane</keyword>
<comment type="caution">
    <text evidence="6">The sequence shown here is derived from an EMBL/GenBank/DDBJ whole genome shotgun (WGS) entry which is preliminary data.</text>
</comment>
<evidence type="ECO:0008006" key="8">
    <source>
        <dbReference type="Google" id="ProtNLM"/>
    </source>
</evidence>
<dbReference type="Proteomes" id="UP001583280">
    <property type="component" value="Unassembled WGS sequence"/>
</dbReference>
<sequence>MSARKDQRRVDLIVPYQEPAPKDNETVDLSSSLSSTMPMAAMMTRNRYFGWGSFFFSMQNWLGESESTRKSNSTPGYFSVIMSFMALVVTYLPMFMPPPIARGSNTEAPAPVAPVL</sequence>
<accession>A0ABR3ZKF8</accession>
<keyword evidence="7" id="KW-1185">Reference proteome</keyword>
<proteinExistence type="predicted"/>
<dbReference type="PANTHER" id="PTHR28038">
    <property type="entry name" value="ADL329WP"/>
    <property type="match status" value="1"/>
</dbReference>
<dbReference type="Pfam" id="PF03669">
    <property type="entry name" value="ASTER"/>
    <property type="match status" value="1"/>
</dbReference>
<comment type="subcellular location">
    <subcellularLocation>
        <location evidence="1">Membrane</location>
    </subcellularLocation>
</comment>
<evidence type="ECO:0000256" key="5">
    <source>
        <dbReference type="SAM" id="Phobius"/>
    </source>
</evidence>
<evidence type="ECO:0000313" key="6">
    <source>
        <dbReference type="EMBL" id="KAL1900717.1"/>
    </source>
</evidence>
<evidence type="ECO:0000256" key="4">
    <source>
        <dbReference type="ARBA" id="ARBA00023136"/>
    </source>
</evidence>
<evidence type="ECO:0000256" key="1">
    <source>
        <dbReference type="ARBA" id="ARBA00004370"/>
    </source>
</evidence>
<keyword evidence="3 5" id="KW-1133">Transmembrane helix</keyword>
<dbReference type="EMBL" id="JAWDJO010000011">
    <property type="protein sequence ID" value="KAL1900717.1"/>
    <property type="molecule type" value="Genomic_DNA"/>
</dbReference>